<dbReference type="AlphaFoldDB" id="A0A8K0S621"/>
<organism evidence="1 2">
    <name type="scientific">Fusarium tricinctum</name>
    <dbReference type="NCBI Taxonomy" id="61284"/>
    <lineage>
        <taxon>Eukaryota</taxon>
        <taxon>Fungi</taxon>
        <taxon>Dikarya</taxon>
        <taxon>Ascomycota</taxon>
        <taxon>Pezizomycotina</taxon>
        <taxon>Sordariomycetes</taxon>
        <taxon>Hypocreomycetidae</taxon>
        <taxon>Hypocreales</taxon>
        <taxon>Nectriaceae</taxon>
        <taxon>Fusarium</taxon>
        <taxon>Fusarium tricinctum species complex</taxon>
    </lineage>
</organism>
<accession>A0A8K0S621</accession>
<evidence type="ECO:0000313" key="2">
    <source>
        <dbReference type="Proteomes" id="UP000813427"/>
    </source>
</evidence>
<sequence>MTLRLGNLRKRFVKKNRTAAVVRKRSRTKDAETRRGQAILHLVKSNNFIRFRPLLRSQPHLQRYKLFWVCDKTDLTQEMARNIIEDTQPGLTPNPAWNSKTMAFAVASKILATAHTQRAQFSACESTLMEAINLLRTGDNTCRIRAIGLCLTLSSWKHRRWDYGDGNVSGLQAKFEVRSLLSKPVKLSRLPINYAEDVSHIGCLRAQEDNNKVLNLWRDIITENVRSAK</sequence>
<protein>
    <submittedName>
        <fullName evidence="1">Uncharacterized protein</fullName>
    </submittedName>
</protein>
<comment type="caution">
    <text evidence="1">The sequence shown here is derived from an EMBL/GenBank/DDBJ whole genome shotgun (WGS) entry which is preliminary data.</text>
</comment>
<evidence type="ECO:0000313" key="1">
    <source>
        <dbReference type="EMBL" id="KAH7256063.1"/>
    </source>
</evidence>
<dbReference type="EMBL" id="JAGPXF010000002">
    <property type="protein sequence ID" value="KAH7256063.1"/>
    <property type="molecule type" value="Genomic_DNA"/>
</dbReference>
<reference evidence="1" key="1">
    <citation type="journal article" date="2021" name="Nat. Commun.">
        <title>Genetic determinants of endophytism in the Arabidopsis root mycobiome.</title>
        <authorList>
            <person name="Mesny F."/>
            <person name="Miyauchi S."/>
            <person name="Thiergart T."/>
            <person name="Pickel B."/>
            <person name="Atanasova L."/>
            <person name="Karlsson M."/>
            <person name="Huettel B."/>
            <person name="Barry K.W."/>
            <person name="Haridas S."/>
            <person name="Chen C."/>
            <person name="Bauer D."/>
            <person name="Andreopoulos W."/>
            <person name="Pangilinan J."/>
            <person name="LaButti K."/>
            <person name="Riley R."/>
            <person name="Lipzen A."/>
            <person name="Clum A."/>
            <person name="Drula E."/>
            <person name="Henrissat B."/>
            <person name="Kohler A."/>
            <person name="Grigoriev I.V."/>
            <person name="Martin F.M."/>
            <person name="Hacquard S."/>
        </authorList>
    </citation>
    <scope>NUCLEOTIDE SEQUENCE</scope>
    <source>
        <strain evidence="1">MPI-SDFR-AT-0068</strain>
    </source>
</reference>
<keyword evidence="2" id="KW-1185">Reference proteome</keyword>
<dbReference type="OrthoDB" id="5080953at2759"/>
<proteinExistence type="predicted"/>
<name>A0A8K0S621_9HYPO</name>
<dbReference type="Proteomes" id="UP000813427">
    <property type="component" value="Unassembled WGS sequence"/>
</dbReference>
<gene>
    <name evidence="1" type="ORF">BKA59DRAFT_450154</name>
</gene>